<dbReference type="SUPFAM" id="SSF50475">
    <property type="entry name" value="FMN-binding split barrel"/>
    <property type="match status" value="1"/>
</dbReference>
<proteinExistence type="inferred from homology"/>
<feature type="domain" description="Rubredoxin-like" evidence="4">
    <location>
        <begin position="167"/>
        <end position="203"/>
    </location>
</feature>
<dbReference type="Pfam" id="PF21349">
    <property type="entry name" value="RUBY_RBDX"/>
    <property type="match status" value="1"/>
</dbReference>
<dbReference type="PANTHER" id="PTHR43567">
    <property type="entry name" value="FLAVOREDOXIN-RELATED-RELATED"/>
    <property type="match status" value="1"/>
</dbReference>
<accession>A0A9E2L2Y6</accession>
<evidence type="ECO:0000256" key="1">
    <source>
        <dbReference type="ARBA" id="ARBA00001917"/>
    </source>
</evidence>
<name>A0A9E2L2Y6_9SPIR</name>
<dbReference type="SUPFAM" id="SSF57802">
    <property type="entry name" value="Rubredoxin-like"/>
    <property type="match status" value="1"/>
</dbReference>
<dbReference type="GO" id="GO:0016646">
    <property type="term" value="F:oxidoreductase activity, acting on the CH-NH group of donors, NAD or NADP as acceptor"/>
    <property type="evidence" value="ECO:0007669"/>
    <property type="project" value="UniProtKB-ARBA"/>
</dbReference>
<evidence type="ECO:0000256" key="3">
    <source>
        <dbReference type="ARBA" id="ARBA00038054"/>
    </source>
</evidence>
<dbReference type="GO" id="GO:0010181">
    <property type="term" value="F:FMN binding"/>
    <property type="evidence" value="ECO:0007669"/>
    <property type="project" value="InterPro"/>
</dbReference>
<evidence type="ECO:0000313" key="5">
    <source>
        <dbReference type="EMBL" id="MBU3850552.1"/>
    </source>
</evidence>
<dbReference type="CDD" id="cd00350">
    <property type="entry name" value="rubredoxin_like"/>
    <property type="match status" value="1"/>
</dbReference>
<reference evidence="5" key="2">
    <citation type="submission" date="2021-04" db="EMBL/GenBank/DDBJ databases">
        <authorList>
            <person name="Gilroy R."/>
        </authorList>
    </citation>
    <scope>NUCLEOTIDE SEQUENCE</scope>
    <source>
        <strain evidence="5">Gambia15-2214</strain>
    </source>
</reference>
<sequence>MDQKALFNISYGVFVLGAKTEEKVNACITNTFVQVASDPLRVTIACLNRNYTCDMIKKSGTFSISVLDQSCTFDTIKHFGFQSGRDVNKFDTVAYDTDAYGNPYVKKEACSLFSCKVLSSQDLGTHTLFIAEIEDARVVSDKPPLTYSDYQTKVKPKREAAATDKKIVGWRCKICGYEYKEPVLPPDYVCPLCGHPASDFEPIYAD</sequence>
<evidence type="ECO:0000313" key="6">
    <source>
        <dbReference type="Proteomes" id="UP000823914"/>
    </source>
</evidence>
<reference evidence="5" key="1">
    <citation type="journal article" date="2021" name="PeerJ">
        <title>Extensive microbial diversity within the chicken gut microbiome revealed by metagenomics and culture.</title>
        <authorList>
            <person name="Gilroy R."/>
            <person name="Ravi A."/>
            <person name="Getino M."/>
            <person name="Pursley I."/>
            <person name="Horton D.L."/>
            <person name="Alikhan N.F."/>
            <person name="Baker D."/>
            <person name="Gharbi K."/>
            <person name="Hall N."/>
            <person name="Watson M."/>
            <person name="Adriaenssens E.M."/>
            <person name="Foster-Nyarko E."/>
            <person name="Jarju S."/>
            <person name="Secka A."/>
            <person name="Antonio M."/>
            <person name="Oren A."/>
            <person name="Chaudhuri R.R."/>
            <person name="La Ragione R."/>
            <person name="Hildebrand F."/>
            <person name="Pallen M.J."/>
        </authorList>
    </citation>
    <scope>NUCLEOTIDE SEQUENCE</scope>
    <source>
        <strain evidence="5">Gambia15-2214</strain>
    </source>
</reference>
<dbReference type="AlphaFoldDB" id="A0A9E2L2Y6"/>
<gene>
    <name evidence="5" type="ORF">IAA16_08305</name>
</gene>
<evidence type="ECO:0000259" key="4">
    <source>
        <dbReference type="PROSITE" id="PS50903"/>
    </source>
</evidence>
<dbReference type="PANTHER" id="PTHR43567:SF1">
    <property type="entry name" value="FLAVOREDOXIN"/>
    <property type="match status" value="1"/>
</dbReference>
<dbReference type="InterPro" id="IPR024934">
    <property type="entry name" value="Rubredoxin-like_dom"/>
</dbReference>
<dbReference type="Pfam" id="PF01613">
    <property type="entry name" value="Flavin_Reduct"/>
    <property type="match status" value="1"/>
</dbReference>
<comment type="similarity">
    <text evidence="3">Belongs to the flavoredoxin family.</text>
</comment>
<dbReference type="Gene3D" id="2.20.28.10">
    <property type="match status" value="1"/>
</dbReference>
<dbReference type="Gene3D" id="2.30.110.10">
    <property type="entry name" value="Electron Transport, Fmn-binding Protein, Chain A"/>
    <property type="match status" value="1"/>
</dbReference>
<comment type="cofactor">
    <cofactor evidence="1">
        <name>FMN</name>
        <dbReference type="ChEBI" id="CHEBI:58210"/>
    </cofactor>
</comment>
<evidence type="ECO:0000256" key="2">
    <source>
        <dbReference type="ARBA" id="ARBA00022630"/>
    </source>
</evidence>
<comment type="caution">
    <text evidence="5">The sequence shown here is derived from an EMBL/GenBank/DDBJ whole genome shotgun (WGS) entry which is preliminary data.</text>
</comment>
<dbReference type="InterPro" id="IPR052174">
    <property type="entry name" value="Flavoredoxin"/>
</dbReference>
<dbReference type="PROSITE" id="PS50903">
    <property type="entry name" value="RUBREDOXIN_LIKE"/>
    <property type="match status" value="1"/>
</dbReference>
<dbReference type="SMART" id="SM00903">
    <property type="entry name" value="Flavin_Reduct"/>
    <property type="match status" value="1"/>
</dbReference>
<dbReference type="InterPro" id="IPR002563">
    <property type="entry name" value="Flavin_Rdtase-like_dom"/>
</dbReference>
<protein>
    <submittedName>
        <fullName evidence="5">Flavin reductase</fullName>
    </submittedName>
</protein>
<organism evidence="5 6">
    <name type="scientific">Candidatus Treponema excrementipullorum</name>
    <dbReference type="NCBI Taxonomy" id="2838768"/>
    <lineage>
        <taxon>Bacteria</taxon>
        <taxon>Pseudomonadati</taxon>
        <taxon>Spirochaetota</taxon>
        <taxon>Spirochaetia</taxon>
        <taxon>Spirochaetales</taxon>
        <taxon>Treponemataceae</taxon>
        <taxon>Treponema</taxon>
    </lineage>
</organism>
<dbReference type="InterPro" id="IPR048574">
    <property type="entry name" value="RUBY_RBDX"/>
</dbReference>
<dbReference type="GO" id="GO:0005506">
    <property type="term" value="F:iron ion binding"/>
    <property type="evidence" value="ECO:0007669"/>
    <property type="project" value="InterPro"/>
</dbReference>
<keyword evidence="2" id="KW-0285">Flavoprotein</keyword>
<dbReference type="Proteomes" id="UP000823914">
    <property type="component" value="Unassembled WGS sequence"/>
</dbReference>
<dbReference type="InterPro" id="IPR012349">
    <property type="entry name" value="Split_barrel_FMN-bd"/>
</dbReference>
<dbReference type="EMBL" id="JAHLFV010000191">
    <property type="protein sequence ID" value="MBU3850552.1"/>
    <property type="molecule type" value="Genomic_DNA"/>
</dbReference>